<sequence length="659" mass="74209">MSENSLPDEIISEILSPALKVSDEVFSDTSDVSPFAKYSESTSAYLLVCKSWLRVATPLLYNVVILRSKAQAKALSVALAGNKQLGQFIKKLRVEGGYGPPMHTILQCSPNVSDLFLSLVIYSSDNTNGLCKGLDLINPTRIILRDLKRKPLDNKMVSQLLNSLSKSIIKWDRLCVFDCTFPEPTVRAETVVSPLAKGKRLHTLALPNIEGLPWAYSTFKGCPLKSIRIKRLVESWDQGLIPEKDLVLMSLLKFDRWALPKVQESAVNVPLITPSLTPFFIPMAGAPKAVYDEIWAHILYFATAIPRRLPLLLVSKTFHRLGLPYHYADVKMSQLAHISKFASILSYNPSIGPHVRSLALKYRDRSDSEKFNVDYSMLTILSQTNKALRITGEPFNPFFINTATSISWDNFVAMAKYSGSTLREFSVKIASTAHASPTVFTDLSALRILEWKCGTSFLLTNIPQDGFPNLEDLRIFSADESFLTALSLMDLGSLRRVNLSESGINLDAFLNAHGPKLTELSLSHSNLRTSKDKIIGVCSNLRSMTIKSLHYDRDKPPEAIYFSSPHAVVASLTKITLDVSYFNKIPKDEMAAWDRFFTDFQPESFPNLREMEVKCCVWPTSEREIVKSCWVRWAEILLKRNINLTDKNGVKWRPRLKFK</sequence>
<keyword evidence="2" id="KW-1185">Reference proteome</keyword>
<proteinExistence type="predicted"/>
<comment type="caution">
    <text evidence="1">The sequence shown here is derived from an EMBL/GenBank/DDBJ whole genome shotgun (WGS) entry which is preliminary data.</text>
</comment>
<dbReference type="AlphaFoldDB" id="A0AAD7ESM7"/>
<dbReference type="SUPFAM" id="SSF52047">
    <property type="entry name" value="RNI-like"/>
    <property type="match status" value="1"/>
</dbReference>
<organism evidence="1 2">
    <name type="scientific">Mycena albidolilacea</name>
    <dbReference type="NCBI Taxonomy" id="1033008"/>
    <lineage>
        <taxon>Eukaryota</taxon>
        <taxon>Fungi</taxon>
        <taxon>Dikarya</taxon>
        <taxon>Basidiomycota</taxon>
        <taxon>Agaricomycotina</taxon>
        <taxon>Agaricomycetes</taxon>
        <taxon>Agaricomycetidae</taxon>
        <taxon>Agaricales</taxon>
        <taxon>Marasmiineae</taxon>
        <taxon>Mycenaceae</taxon>
        <taxon>Mycena</taxon>
    </lineage>
</organism>
<dbReference type="Gene3D" id="3.80.10.10">
    <property type="entry name" value="Ribonuclease Inhibitor"/>
    <property type="match status" value="1"/>
</dbReference>
<dbReference type="EMBL" id="JARIHO010000016">
    <property type="protein sequence ID" value="KAJ7348804.1"/>
    <property type="molecule type" value="Genomic_DNA"/>
</dbReference>
<protein>
    <submittedName>
        <fullName evidence="1">Uncharacterized protein</fullName>
    </submittedName>
</protein>
<accession>A0AAD7ESM7</accession>
<evidence type="ECO:0000313" key="2">
    <source>
        <dbReference type="Proteomes" id="UP001218218"/>
    </source>
</evidence>
<evidence type="ECO:0000313" key="1">
    <source>
        <dbReference type="EMBL" id="KAJ7348804.1"/>
    </source>
</evidence>
<name>A0AAD7ESM7_9AGAR</name>
<dbReference type="InterPro" id="IPR032675">
    <property type="entry name" value="LRR_dom_sf"/>
</dbReference>
<gene>
    <name evidence="1" type="ORF">DFH08DRAFT_129791</name>
</gene>
<dbReference type="Proteomes" id="UP001218218">
    <property type="component" value="Unassembled WGS sequence"/>
</dbReference>
<reference evidence="1" key="1">
    <citation type="submission" date="2023-03" db="EMBL/GenBank/DDBJ databases">
        <title>Massive genome expansion in bonnet fungi (Mycena s.s.) driven by repeated elements and novel gene families across ecological guilds.</title>
        <authorList>
            <consortium name="Lawrence Berkeley National Laboratory"/>
            <person name="Harder C.B."/>
            <person name="Miyauchi S."/>
            <person name="Viragh M."/>
            <person name="Kuo A."/>
            <person name="Thoen E."/>
            <person name="Andreopoulos B."/>
            <person name="Lu D."/>
            <person name="Skrede I."/>
            <person name="Drula E."/>
            <person name="Henrissat B."/>
            <person name="Morin E."/>
            <person name="Kohler A."/>
            <person name="Barry K."/>
            <person name="LaButti K."/>
            <person name="Morin E."/>
            <person name="Salamov A."/>
            <person name="Lipzen A."/>
            <person name="Mereny Z."/>
            <person name="Hegedus B."/>
            <person name="Baldrian P."/>
            <person name="Stursova M."/>
            <person name="Weitz H."/>
            <person name="Taylor A."/>
            <person name="Grigoriev I.V."/>
            <person name="Nagy L.G."/>
            <person name="Martin F."/>
            <person name="Kauserud H."/>
        </authorList>
    </citation>
    <scope>NUCLEOTIDE SEQUENCE</scope>
    <source>
        <strain evidence="1">CBHHK002</strain>
    </source>
</reference>